<evidence type="ECO:0000256" key="1">
    <source>
        <dbReference type="SAM" id="MobiDB-lite"/>
    </source>
</evidence>
<dbReference type="InterPro" id="IPR016024">
    <property type="entry name" value="ARM-type_fold"/>
</dbReference>
<reference evidence="5 6" key="1">
    <citation type="submission" date="2019-01" db="EMBL/GenBank/DDBJ databases">
        <title>Genome sequencing of the rare red list fungi Fomitopsis rosea.</title>
        <authorList>
            <person name="Buettner E."/>
            <person name="Kellner H."/>
        </authorList>
    </citation>
    <scope>NUCLEOTIDE SEQUENCE [LARGE SCALE GENOMIC DNA]</scope>
    <source>
        <strain evidence="5 6">DSM 105464</strain>
    </source>
</reference>
<feature type="domain" description="Cell morphogenesis protein N-terminal" evidence="2">
    <location>
        <begin position="371"/>
        <end position="925"/>
    </location>
</feature>
<evidence type="ECO:0000259" key="3">
    <source>
        <dbReference type="Pfam" id="PF14225"/>
    </source>
</evidence>
<dbReference type="Pfam" id="PF14225">
    <property type="entry name" value="MOR2-PAG1_C"/>
    <property type="match status" value="1"/>
</dbReference>
<feature type="compositionally biased region" description="Polar residues" evidence="1">
    <location>
        <begin position="178"/>
        <end position="189"/>
    </location>
</feature>
<evidence type="ECO:0000313" key="6">
    <source>
        <dbReference type="Proteomes" id="UP000298390"/>
    </source>
</evidence>
<dbReference type="InterPro" id="IPR029473">
    <property type="entry name" value="MOR2-PAG1_mid"/>
</dbReference>
<dbReference type="InterPro" id="IPR039867">
    <property type="entry name" value="Furry/Tao3/Mor2"/>
</dbReference>
<gene>
    <name evidence="5" type="ORF">EVJ58_g7028</name>
</gene>
<dbReference type="Pfam" id="PF14222">
    <property type="entry name" value="MOR2-PAG1_N"/>
    <property type="match status" value="1"/>
</dbReference>
<feature type="region of interest" description="Disordered" evidence="1">
    <location>
        <begin position="1"/>
        <end position="76"/>
    </location>
</feature>
<evidence type="ECO:0000313" key="5">
    <source>
        <dbReference type="EMBL" id="TFY57427.1"/>
    </source>
</evidence>
<proteinExistence type="predicted"/>
<evidence type="ECO:0000259" key="2">
    <source>
        <dbReference type="Pfam" id="PF14222"/>
    </source>
</evidence>
<dbReference type="PANTHER" id="PTHR12295:SF30">
    <property type="entry name" value="PROTEIN FURRY"/>
    <property type="match status" value="1"/>
</dbReference>
<accession>A0A4Y9Y792</accession>
<feature type="compositionally biased region" description="Polar residues" evidence="1">
    <location>
        <begin position="32"/>
        <end position="44"/>
    </location>
</feature>
<feature type="domain" description="Cell morphogenesis central region" evidence="4">
    <location>
        <begin position="1760"/>
        <end position="1937"/>
    </location>
</feature>
<feature type="domain" description="Cell morphogenesis protein C-terminal" evidence="3">
    <location>
        <begin position="1969"/>
        <end position="2218"/>
    </location>
</feature>
<dbReference type="Pfam" id="PF14228">
    <property type="entry name" value="MOR2-PAG1_mid"/>
    <property type="match status" value="1"/>
</dbReference>
<dbReference type="InterPro" id="IPR025481">
    <property type="entry name" value="Cell_Morphogen_C"/>
</dbReference>
<dbReference type="SUPFAM" id="SSF48371">
    <property type="entry name" value="ARM repeat"/>
    <property type="match status" value="1"/>
</dbReference>
<dbReference type="GO" id="GO:0005938">
    <property type="term" value="C:cell cortex"/>
    <property type="evidence" value="ECO:0007669"/>
    <property type="project" value="TreeGrafter"/>
</dbReference>
<dbReference type="EMBL" id="SEKV01000429">
    <property type="protein sequence ID" value="TFY57427.1"/>
    <property type="molecule type" value="Genomic_DNA"/>
</dbReference>
<feature type="region of interest" description="Disordered" evidence="1">
    <location>
        <begin position="142"/>
        <end position="205"/>
    </location>
</feature>
<dbReference type="GO" id="GO:0000902">
    <property type="term" value="P:cell morphogenesis"/>
    <property type="evidence" value="ECO:0007669"/>
    <property type="project" value="InterPro"/>
</dbReference>
<evidence type="ECO:0000259" key="4">
    <source>
        <dbReference type="Pfam" id="PF14228"/>
    </source>
</evidence>
<feature type="compositionally biased region" description="Basic and acidic residues" evidence="1">
    <location>
        <begin position="52"/>
        <end position="63"/>
    </location>
</feature>
<name>A0A4Y9Y792_9APHY</name>
<dbReference type="STRING" id="34475.A0A4Y9Y792"/>
<protein>
    <submittedName>
        <fullName evidence="5">Uncharacterized protein</fullName>
    </submittedName>
</protein>
<dbReference type="InterPro" id="IPR025614">
    <property type="entry name" value="Cell_morpho_N"/>
</dbReference>
<organism evidence="5 6">
    <name type="scientific">Rhodofomes roseus</name>
    <dbReference type="NCBI Taxonomy" id="34475"/>
    <lineage>
        <taxon>Eukaryota</taxon>
        <taxon>Fungi</taxon>
        <taxon>Dikarya</taxon>
        <taxon>Basidiomycota</taxon>
        <taxon>Agaricomycotina</taxon>
        <taxon>Agaricomycetes</taxon>
        <taxon>Polyporales</taxon>
        <taxon>Rhodofomes</taxon>
    </lineage>
</organism>
<dbReference type="GO" id="GO:0030427">
    <property type="term" value="C:site of polarized growth"/>
    <property type="evidence" value="ECO:0007669"/>
    <property type="project" value="TreeGrafter"/>
</dbReference>
<comment type="caution">
    <text evidence="5">The sequence shown here is derived from an EMBL/GenBank/DDBJ whole genome shotgun (WGS) entry which is preliminary data.</text>
</comment>
<sequence length="2409" mass="270360">MSDGIQITIPDFDEDDYSSTPIFGRPQGGSLWGNSSSGQDSPTILTPLALPERAEKSYFHARGDSTTSEDSVHSVQYSGRKVKSPFAHSAQASFTTNNTSGGGSSFAKKTSFASLRNAFSKKSTDPVPPVPVLDHQAYPVLKNPFNRSTSSLGHLPPVPHRHQPSHASPPQFRPPTPASTESRTRGTSSKAREHAYARSQHSQTGSIFHYSDAGSDYGGGFAPSTPPPLPRKPSAFGGMSTLDESHTIFDIEDKITMDPRTPSDYALHAIFIRFAASGEQHIDEFLRQPVDRDAILTEFMGPGVDTKLDELLTSLGKVAQKHAKPVVESVMRWRKSQNDGVDERLVHHHLSLPSGSARVARTQDIASMLVERKSLASIYIMCRALLAATQSMAKDALGEAVGQSLEELTFEQFKRPDVKLLTQSANHRINAELYARLLGQIANVRFESVTDRFLTELKPVAAGLVPKDADFKYENLVQGLKHVQIKVWPPEAFEEGADFMASLSKSFENAHGNRLKTSFAETLVYMLHPIAKTAQAEVNHPEWAKAIEVIYPRARDMMSKPRYWHVAYPLAVTALCVAPQDFFAKNWSTCLEAGLGKLKERMYRTQVLNAVVRLIWTYLYRCHEPASTTTSKLETILRHFFPANRLSITPQEEHLDPFVYMMHFVLSRHFEFGSEMCLELLQERNVTAQGASLSTSLAPERIAIASRAVLLSLHVMEREEPTPSWPSATDFTKLPNREDYPTSSEPLPSTLTLKAGWSDFLDHCSLCLKFFALSCFQTVGKWSSLDEQWSATRLSPTYEDAHSFTIRRHPEGSVAYPNQYVPHISILQTVYQSWPRCLHSSFAVEDAYDMLIRGIVHVEPAVGEAATQALQRFMNDPAQASALLSRFSAFLFDPTLMCTEGSGLKLNIESSRLVTLWITFVDQWIYRIKQTPTEELSDEDVEAILSRVDEIEAGALFLLTHCKRSVYMNGVRAVRLLHILQVHFQSMLVSRYDGRTPTSFHILTALHDELGPAAYLDAYEDMMDTTETTRLEQLKKAPHGEIALRLAESDMEQDRKIWIHVFPALLRPCMEGMPHALVTFREQIVAAASRYHQSIVQLAGVQNKTPLNLPPRSASSGDKDTAKILNDYGRVILQWHAWIKILSATAQVSDVRPTVNYPIRDHSRARSEANYERDQMVTTRDLFKYLSQFLDSEHPTFRNIAVSCISSSPARAYSQLLEDLNILAARQFYDERPKTTAAPSGGARARRQEGFHTAVAGIYYLTAHLLQEQRSSGKQTVLAHVLKYIRNMQTFLAAPEHRDVFSLQRLRRYFCGTVERLFDGLATLNDSDRFIPAHMHLSLYRLCEEWCQLGKQSETVTRRIVLMQTAAAKFHMDPTDQAESIRSFQLETRALSNAAVGAMAALCHKAFYPPDHTSMSPMDKYVSDDDLKPLHPSATLDRLTAILASFHEPNQEAGKKALRSLLVHAPPDKRLMDEVLVRAFVTTRQLGTSNERFFAVVADVISDPAVVHGFSFSQAVCLGLSNLCHPLLEIRRRAFAILEGIHQQYSGLIPLMQFEAAICSASPSAYLQAHRSCSDTLAGEHPEQAPFVLAQFSEWIPRVLDANAQGSPLILLQTLEHWLSDIELVDDTEESGLSRTGRSVVFHMMKLTSQYVEHYAEQILVMWSRLVDEPHQYNGLAVVKYLLELSPKVGNAPFISCSAKVIACLVQSVIGRDIFVNIAGCIHPTRMIPVYDHKVKQLDAEEIEEWSDFDILFSGQPRLNLTQSQFALLFLSDATLDRHWDLDQHICPLLHALFVHIDDTQPLLQRRCRHMLVQLLRCCISGFDEVADRSLFRTHSDLKAALHRIEEEVEAERRTDRQISTDADARLERLSGAVLDLIEPLHPEVRIDWGAWAVTWGTASVKREIAHRSLQLYRALSPPVSPANVAAFLGRLCSSIADSEPGISKFNVEMIDTLKAMVSWVSLDSTLIPVLFWCALACLSTTVEDEFLHTLELLDALLGRLDLDDPETMQALLDHKPENWQGPSALQPCLLTGLRASSTAALTFKLLERLSKVNNGRLIDPSEGRVRDLYVVALPCCLQAMIDGKQDVDLQEFALSICRLAEEEARPSIVRIMTSFAKSRFRTKEDFLRESVASLREHYGSEHWTNVITLLMGLVLNKEQWLRISTMQILKVLFQQRETRRPVDLLGSELLMPLLRLLETDLASQALDVLDEPMQISGGPAAKHVLRMSLYTHLRADAKEVESVAEIFGIPQESGWCVPRSDALRKTCKQNLYALRLVVHPHDSDQPLSQAEYPQMTPPYDEQLHQEDDLGEMVQNLHELSAFFKEERSAAPDANRQLEARVAAILAKSTDATGDIPQTPFADVFDVDAVEPASPYEDSDDSDYDTSSDLFEFDSPSISRFTLNTSHHY</sequence>
<dbReference type="Proteomes" id="UP000298390">
    <property type="component" value="Unassembled WGS sequence"/>
</dbReference>
<feature type="compositionally biased region" description="Polar residues" evidence="1">
    <location>
        <begin position="64"/>
        <end position="76"/>
    </location>
</feature>
<dbReference type="PANTHER" id="PTHR12295">
    <property type="entry name" value="FURRY-RELATED"/>
    <property type="match status" value="1"/>
</dbReference>